<evidence type="ECO:0000313" key="3">
    <source>
        <dbReference type="WBParaSite" id="ACRNAN_scaffold666.g15178.t1"/>
    </source>
</evidence>
<reference evidence="3" key="1">
    <citation type="submission" date="2022-11" db="UniProtKB">
        <authorList>
            <consortium name="WormBaseParasite"/>
        </authorList>
    </citation>
    <scope>IDENTIFICATION</scope>
</reference>
<name>A0A914EAE2_9BILA</name>
<dbReference type="Proteomes" id="UP000887540">
    <property type="component" value="Unplaced"/>
</dbReference>
<accession>A0A914EAE2</accession>
<evidence type="ECO:0000256" key="1">
    <source>
        <dbReference type="SAM" id="MobiDB-lite"/>
    </source>
</evidence>
<proteinExistence type="predicted"/>
<protein>
    <submittedName>
        <fullName evidence="3">Uncharacterized protein</fullName>
    </submittedName>
</protein>
<organism evidence="2 3">
    <name type="scientific">Acrobeloides nanus</name>
    <dbReference type="NCBI Taxonomy" id="290746"/>
    <lineage>
        <taxon>Eukaryota</taxon>
        <taxon>Metazoa</taxon>
        <taxon>Ecdysozoa</taxon>
        <taxon>Nematoda</taxon>
        <taxon>Chromadorea</taxon>
        <taxon>Rhabditida</taxon>
        <taxon>Tylenchina</taxon>
        <taxon>Cephalobomorpha</taxon>
        <taxon>Cephaloboidea</taxon>
        <taxon>Cephalobidae</taxon>
        <taxon>Acrobeloides</taxon>
    </lineage>
</organism>
<feature type="compositionally biased region" description="Polar residues" evidence="1">
    <location>
        <begin position="41"/>
        <end position="55"/>
    </location>
</feature>
<dbReference type="WBParaSite" id="ACRNAN_scaffold666.g15178.t1">
    <property type="protein sequence ID" value="ACRNAN_scaffold666.g15178.t1"/>
    <property type="gene ID" value="ACRNAN_scaffold666.g15178"/>
</dbReference>
<evidence type="ECO:0000313" key="2">
    <source>
        <dbReference type="Proteomes" id="UP000887540"/>
    </source>
</evidence>
<keyword evidence="2" id="KW-1185">Reference proteome</keyword>
<sequence>MSSPNGYSLLNLCDIDQLQNPVYFPSPEDAERRRKHRSRRTPFSSQEQTSPPQQKLNERRTKKFSDFLVQHCSRSTSASFNLDF</sequence>
<feature type="region of interest" description="Disordered" evidence="1">
    <location>
        <begin position="23"/>
        <end position="61"/>
    </location>
</feature>
<dbReference type="AlphaFoldDB" id="A0A914EAE2"/>